<reference evidence="2" key="1">
    <citation type="submission" date="2014-09" db="EMBL/GenBank/DDBJ databases">
        <authorList>
            <person name="Sauder A.B."/>
            <person name="McKenzie Q.R."/>
            <person name="Temple L.M."/>
            <person name="Alexis B.K."/>
            <person name="Al-Atrache Z."/>
            <person name="Lewis L.O."/>
            <person name="Loesser-Casey K.E."/>
            <person name="Mitchell K.J."/>
        </authorList>
    </citation>
    <scope>NUCLEOTIDE SEQUENCE [LARGE SCALE GENOMIC DNA]</scope>
</reference>
<dbReference type="KEGG" id="vg:19525632"/>
<dbReference type="OrthoDB" id="32970at10239"/>
<protein>
    <submittedName>
        <fullName evidence="1">Uncharacterized protein</fullName>
    </submittedName>
</protein>
<dbReference type="GeneID" id="19525632"/>
<organism evidence="1 2">
    <name type="scientific">Bacillus phage Evoli</name>
    <dbReference type="NCBI Taxonomy" id="1486658"/>
    <lineage>
        <taxon>Viruses</taxon>
        <taxon>Duplodnaviria</taxon>
        <taxon>Heunggongvirae</taxon>
        <taxon>Uroviricota</taxon>
        <taxon>Caudoviricetes</taxon>
        <taxon>Herelleviridae</taxon>
        <taxon>Bastillevirinae</taxon>
        <taxon>Bastillevirus</taxon>
        <taxon>Bastillevirus evoli</taxon>
    </lineage>
</organism>
<name>A0A024B0L9_9CAUD</name>
<keyword evidence="2" id="KW-1185">Reference proteome</keyword>
<evidence type="ECO:0000313" key="1">
    <source>
        <dbReference type="EMBL" id="AHZ10015.1"/>
    </source>
</evidence>
<sequence length="109" mass="13096">MTFLSSKEIYKRNCGLIAEEFTKDNDYIVEEVYTDTIGTYRYKVKLKHIDTVILVSYNNETRKYEGYVQCNHPDFHQTYNIESEITMEVYKFIQSKVEMITSILIYYKD</sequence>
<proteinExistence type="predicted"/>
<dbReference type="RefSeq" id="YP_009035812.1">
    <property type="nucleotide sequence ID" value="NC_024207.1"/>
</dbReference>
<dbReference type="Proteomes" id="UP000026901">
    <property type="component" value="Segment"/>
</dbReference>
<dbReference type="EMBL" id="KJ489398">
    <property type="protein sequence ID" value="AHZ10015.1"/>
    <property type="molecule type" value="Genomic_DNA"/>
</dbReference>
<accession>A0A024B0L9</accession>
<evidence type="ECO:0000313" key="2">
    <source>
        <dbReference type="Proteomes" id="UP000026901"/>
    </source>
</evidence>